<dbReference type="CDD" id="cd06170">
    <property type="entry name" value="LuxR_C_like"/>
    <property type="match status" value="1"/>
</dbReference>
<dbReference type="PANTHER" id="PTHR44688:SF16">
    <property type="entry name" value="DNA-BINDING TRANSCRIPTIONAL ACTIVATOR DEVR_DOSR"/>
    <property type="match status" value="1"/>
</dbReference>
<dbReference type="PRINTS" id="PR00038">
    <property type="entry name" value="HTHLUXR"/>
</dbReference>
<dbReference type="EMBL" id="JBHUJC010000010">
    <property type="protein sequence ID" value="MFD2275418.1"/>
    <property type="molecule type" value="Genomic_DNA"/>
</dbReference>
<keyword evidence="2" id="KW-0238">DNA-binding</keyword>
<dbReference type="PANTHER" id="PTHR44688">
    <property type="entry name" value="DNA-BINDING TRANSCRIPTIONAL ACTIVATOR DEVR_DOSR"/>
    <property type="match status" value="1"/>
</dbReference>
<dbReference type="SUPFAM" id="SSF46894">
    <property type="entry name" value="C-terminal effector domain of the bipartite response regulators"/>
    <property type="match status" value="1"/>
</dbReference>
<proteinExistence type="predicted"/>
<organism evidence="5 6">
    <name type="scientific">Rubritalea spongiae</name>
    <dbReference type="NCBI Taxonomy" id="430797"/>
    <lineage>
        <taxon>Bacteria</taxon>
        <taxon>Pseudomonadati</taxon>
        <taxon>Verrucomicrobiota</taxon>
        <taxon>Verrucomicrobiia</taxon>
        <taxon>Verrucomicrobiales</taxon>
        <taxon>Rubritaleaceae</taxon>
        <taxon>Rubritalea</taxon>
    </lineage>
</organism>
<dbReference type="InterPro" id="IPR036388">
    <property type="entry name" value="WH-like_DNA-bd_sf"/>
</dbReference>
<accession>A0ABW5E2B2</accession>
<dbReference type="Pfam" id="PF00196">
    <property type="entry name" value="GerE"/>
    <property type="match status" value="1"/>
</dbReference>
<evidence type="ECO:0000259" key="4">
    <source>
        <dbReference type="PROSITE" id="PS50043"/>
    </source>
</evidence>
<reference evidence="6" key="1">
    <citation type="journal article" date="2019" name="Int. J. Syst. Evol. Microbiol.">
        <title>The Global Catalogue of Microorganisms (GCM) 10K type strain sequencing project: providing services to taxonomists for standard genome sequencing and annotation.</title>
        <authorList>
            <consortium name="The Broad Institute Genomics Platform"/>
            <consortium name="The Broad Institute Genome Sequencing Center for Infectious Disease"/>
            <person name="Wu L."/>
            <person name="Ma J."/>
        </authorList>
    </citation>
    <scope>NUCLEOTIDE SEQUENCE [LARGE SCALE GENOMIC DNA]</scope>
    <source>
        <strain evidence="6">JCM 16545</strain>
    </source>
</reference>
<protein>
    <submittedName>
        <fullName evidence="5">LuxR C-terminal-related transcriptional regulator</fullName>
    </submittedName>
</protein>
<evidence type="ECO:0000313" key="6">
    <source>
        <dbReference type="Proteomes" id="UP001597297"/>
    </source>
</evidence>
<dbReference type="InterPro" id="IPR016032">
    <property type="entry name" value="Sig_transdc_resp-reg_C-effctor"/>
</dbReference>
<dbReference type="SMART" id="SM00421">
    <property type="entry name" value="HTH_LUXR"/>
    <property type="match status" value="1"/>
</dbReference>
<evidence type="ECO:0000256" key="3">
    <source>
        <dbReference type="ARBA" id="ARBA00023163"/>
    </source>
</evidence>
<name>A0ABW5E2B2_9BACT</name>
<evidence type="ECO:0000256" key="2">
    <source>
        <dbReference type="ARBA" id="ARBA00023125"/>
    </source>
</evidence>
<dbReference type="RefSeq" id="WP_377092637.1">
    <property type="nucleotide sequence ID" value="NZ_JBHSJM010000001.1"/>
</dbReference>
<comment type="caution">
    <text evidence="5">The sequence shown here is derived from an EMBL/GenBank/DDBJ whole genome shotgun (WGS) entry which is preliminary data.</text>
</comment>
<keyword evidence="1" id="KW-0805">Transcription regulation</keyword>
<feature type="domain" description="HTH luxR-type" evidence="4">
    <location>
        <begin position="156"/>
        <end position="221"/>
    </location>
</feature>
<evidence type="ECO:0000256" key="1">
    <source>
        <dbReference type="ARBA" id="ARBA00023015"/>
    </source>
</evidence>
<gene>
    <name evidence="5" type="ORF">ACFSQZ_02950</name>
</gene>
<dbReference type="InterPro" id="IPR000792">
    <property type="entry name" value="Tscrpt_reg_LuxR_C"/>
</dbReference>
<evidence type="ECO:0000313" key="5">
    <source>
        <dbReference type="EMBL" id="MFD2275418.1"/>
    </source>
</evidence>
<dbReference type="Proteomes" id="UP001597297">
    <property type="component" value="Unassembled WGS sequence"/>
</dbReference>
<keyword evidence="6" id="KW-1185">Reference proteome</keyword>
<keyword evidence="3" id="KW-0804">Transcription</keyword>
<dbReference type="PROSITE" id="PS50043">
    <property type="entry name" value="HTH_LUXR_2"/>
    <property type="match status" value="1"/>
</dbReference>
<dbReference type="Gene3D" id="1.10.10.10">
    <property type="entry name" value="Winged helix-like DNA-binding domain superfamily/Winged helix DNA-binding domain"/>
    <property type="match status" value="1"/>
</dbReference>
<sequence>MKSLKSTLNDCIEDLKDYDFSKESFCGDTLTEKMNEYPFMLTLHGMDRYRLTVFINDQMREFYGLGENDQSHQNMFFYLKTFHPSKYHVLVQCYQFFNRNSLGFFEQDYLLKNSKGLYEQVYGVSKTLAWDDQGMPSYALSLTCPSRDYSLFSALQIFNLHNLSGRESECLPLLVKGLTNGQIASEMDVSERTVEKHISNILSHANVPNRNSFFQALHSAL</sequence>